<dbReference type="Proteomes" id="UP001519460">
    <property type="component" value="Unassembled WGS sequence"/>
</dbReference>
<protein>
    <recommendedName>
        <fullName evidence="3">GIY-YIG domain-containing protein</fullName>
    </recommendedName>
</protein>
<evidence type="ECO:0000313" key="1">
    <source>
        <dbReference type="EMBL" id="KAK7452076.1"/>
    </source>
</evidence>
<comment type="caution">
    <text evidence="1">The sequence shown here is derived from an EMBL/GenBank/DDBJ whole genome shotgun (WGS) entry which is preliminary data.</text>
</comment>
<dbReference type="EMBL" id="JACVVK020000722">
    <property type="protein sequence ID" value="KAK7452076.1"/>
    <property type="molecule type" value="Genomic_DNA"/>
</dbReference>
<organism evidence="1 2">
    <name type="scientific">Batillaria attramentaria</name>
    <dbReference type="NCBI Taxonomy" id="370345"/>
    <lineage>
        <taxon>Eukaryota</taxon>
        <taxon>Metazoa</taxon>
        <taxon>Spiralia</taxon>
        <taxon>Lophotrochozoa</taxon>
        <taxon>Mollusca</taxon>
        <taxon>Gastropoda</taxon>
        <taxon>Caenogastropoda</taxon>
        <taxon>Sorbeoconcha</taxon>
        <taxon>Cerithioidea</taxon>
        <taxon>Batillariidae</taxon>
        <taxon>Batillaria</taxon>
    </lineage>
</organism>
<evidence type="ECO:0008006" key="3">
    <source>
        <dbReference type="Google" id="ProtNLM"/>
    </source>
</evidence>
<dbReference type="AlphaFoldDB" id="A0ABD0J2X3"/>
<keyword evidence="2" id="KW-1185">Reference proteome</keyword>
<evidence type="ECO:0000313" key="2">
    <source>
        <dbReference type="Proteomes" id="UP001519460"/>
    </source>
</evidence>
<name>A0ABD0J2X3_9CAEN</name>
<proteinExistence type="predicted"/>
<sequence>MEPFQKTQRQLHKMLRRGRGVYVGATQNPMRRASAHARTYPGKNMYFAPTENMQYAEQRLIRACRRCRNIQSESNVSQERGFVYVIC</sequence>
<reference evidence="1 2" key="1">
    <citation type="journal article" date="2023" name="Sci. Data">
        <title>Genome assembly of the Korean intertidal mud-creeper Batillaria attramentaria.</title>
        <authorList>
            <person name="Patra A.K."/>
            <person name="Ho P.T."/>
            <person name="Jun S."/>
            <person name="Lee S.J."/>
            <person name="Kim Y."/>
            <person name="Won Y.J."/>
        </authorList>
    </citation>
    <scope>NUCLEOTIDE SEQUENCE [LARGE SCALE GENOMIC DNA]</scope>
    <source>
        <strain evidence="1">Wonlab-2016</strain>
    </source>
</reference>
<gene>
    <name evidence="1" type="ORF">BaRGS_00039774</name>
</gene>
<accession>A0ABD0J2X3</accession>